<evidence type="ECO:0000256" key="19">
    <source>
        <dbReference type="SAM" id="MobiDB-lite"/>
    </source>
</evidence>
<dbReference type="SUPFAM" id="SSF51206">
    <property type="entry name" value="cAMP-binding domain-like"/>
    <property type="match status" value="1"/>
</dbReference>
<keyword evidence="15" id="KW-0407">Ion channel</keyword>
<reference evidence="22" key="1">
    <citation type="submission" date="2023-07" db="EMBL/GenBank/DDBJ databases">
        <title>Chromosome-level genome assembly of Artemia franciscana.</title>
        <authorList>
            <person name="Jo E."/>
        </authorList>
    </citation>
    <scope>NUCLEOTIDE SEQUENCE</scope>
    <source>
        <tissue evidence="22">Whole body</tissue>
    </source>
</reference>
<feature type="non-terminal residue" evidence="22">
    <location>
        <position position="1"/>
    </location>
</feature>
<dbReference type="Gene3D" id="3.40.50.410">
    <property type="entry name" value="von Willebrand factor, type A domain"/>
    <property type="match status" value="1"/>
</dbReference>
<dbReference type="GO" id="GO:0005223">
    <property type="term" value="F:intracellularly cGMP-activated cation channel activity"/>
    <property type="evidence" value="ECO:0007669"/>
    <property type="project" value="TreeGrafter"/>
</dbReference>
<dbReference type="SUPFAM" id="SSF53300">
    <property type="entry name" value="vWA-like"/>
    <property type="match status" value="1"/>
</dbReference>
<dbReference type="FunFam" id="1.20.5.300:FF:000002">
    <property type="entry name" value="Cyclic nucleotide-gated channel alpha 3"/>
    <property type="match status" value="1"/>
</dbReference>
<dbReference type="InterPro" id="IPR050866">
    <property type="entry name" value="CNG_cation_channel"/>
</dbReference>
<dbReference type="PANTHER" id="PTHR45638:SF11">
    <property type="entry name" value="CYCLIC NUCLEOTIDE-GATED CATION CHANNEL SUBUNIT A"/>
    <property type="match status" value="1"/>
</dbReference>
<evidence type="ECO:0000256" key="12">
    <source>
        <dbReference type="ARBA" id="ARBA00023065"/>
    </source>
</evidence>
<comment type="similarity">
    <text evidence="5">Belongs to the SEC23/SEC24 family. SEC23 subfamily.</text>
</comment>
<feature type="transmembrane region" description="Helical" evidence="20">
    <location>
        <begin position="712"/>
        <end position="734"/>
    </location>
</feature>
<dbReference type="FunFam" id="2.60.120.10:FF:000002">
    <property type="entry name" value="Cyclic nucleotide gated channel alpha 1a"/>
    <property type="match status" value="1"/>
</dbReference>
<dbReference type="SUPFAM" id="SSF81811">
    <property type="entry name" value="Helical domain of Sec23/24"/>
    <property type="match status" value="1"/>
</dbReference>
<evidence type="ECO:0000256" key="7">
    <source>
        <dbReference type="ARBA" id="ARBA00021212"/>
    </source>
</evidence>
<dbReference type="SMART" id="SM00100">
    <property type="entry name" value="cNMP"/>
    <property type="match status" value="1"/>
</dbReference>
<dbReference type="Pfam" id="PF08033">
    <property type="entry name" value="Sec23_BS"/>
    <property type="match status" value="1"/>
</dbReference>
<dbReference type="GO" id="GO:0005886">
    <property type="term" value="C:plasma membrane"/>
    <property type="evidence" value="ECO:0007669"/>
    <property type="project" value="TreeGrafter"/>
</dbReference>
<dbReference type="GO" id="GO:0005222">
    <property type="term" value="F:intracellularly cAMP-activated cation channel activity"/>
    <property type="evidence" value="ECO:0007669"/>
    <property type="project" value="TreeGrafter"/>
</dbReference>
<evidence type="ECO:0000256" key="6">
    <source>
        <dbReference type="ARBA" id="ARBA00013451"/>
    </source>
</evidence>
<dbReference type="InterPro" id="IPR000595">
    <property type="entry name" value="cNMP-bd_dom"/>
</dbReference>
<dbReference type="FunFam" id="3.40.20.10:FF:000041">
    <property type="entry name" value="Protein transport protein SEC23"/>
    <property type="match status" value="1"/>
</dbReference>
<evidence type="ECO:0000256" key="18">
    <source>
        <dbReference type="SAM" id="Coils"/>
    </source>
</evidence>
<dbReference type="Pfam" id="PF00626">
    <property type="entry name" value="Gelsolin"/>
    <property type="match status" value="1"/>
</dbReference>
<dbReference type="InterPro" id="IPR032406">
    <property type="entry name" value="CLZ_dom"/>
</dbReference>
<evidence type="ECO:0000259" key="21">
    <source>
        <dbReference type="PROSITE" id="PS50042"/>
    </source>
</evidence>
<dbReference type="InterPro" id="IPR005821">
    <property type="entry name" value="Ion_trans_dom"/>
</dbReference>
<evidence type="ECO:0000256" key="13">
    <source>
        <dbReference type="ARBA" id="ARBA00023136"/>
    </source>
</evidence>
<evidence type="ECO:0000256" key="14">
    <source>
        <dbReference type="ARBA" id="ARBA00023286"/>
    </source>
</evidence>
<dbReference type="Gene3D" id="3.40.20.10">
    <property type="entry name" value="Severin"/>
    <property type="match status" value="1"/>
</dbReference>
<dbReference type="Gene3D" id="2.60.40.1670">
    <property type="entry name" value="beta-sandwich domain of Sec23/24"/>
    <property type="match status" value="1"/>
</dbReference>
<evidence type="ECO:0000256" key="4">
    <source>
        <dbReference type="ARBA" id="ARBA00004397"/>
    </source>
</evidence>
<evidence type="ECO:0000256" key="20">
    <source>
        <dbReference type="SAM" id="Phobius"/>
    </source>
</evidence>
<keyword evidence="18" id="KW-0175">Coiled coil</keyword>
<dbReference type="InterPro" id="IPR007123">
    <property type="entry name" value="Gelsolin-like_dom"/>
</dbReference>
<dbReference type="GO" id="GO:0005789">
    <property type="term" value="C:endoplasmic reticulum membrane"/>
    <property type="evidence" value="ECO:0007669"/>
    <property type="project" value="UniProtKB-SubCell"/>
</dbReference>
<evidence type="ECO:0000256" key="17">
    <source>
        <dbReference type="ARBA" id="ARBA00025471"/>
    </source>
</evidence>
<keyword evidence="9 20" id="KW-0812">Transmembrane</keyword>
<protein>
    <recommendedName>
        <fullName evidence="7">Protein transport protein SEC23</fullName>
    </recommendedName>
    <alternativeName>
        <fullName evidence="6">Protein transport protein sec23</fullName>
    </alternativeName>
</protein>
<dbReference type="Gene3D" id="1.10.287.630">
    <property type="entry name" value="Helix hairpin bin"/>
    <property type="match status" value="1"/>
</dbReference>
<dbReference type="Proteomes" id="UP001187531">
    <property type="component" value="Unassembled WGS sequence"/>
</dbReference>
<keyword evidence="10 20" id="KW-1133">Transmembrane helix</keyword>
<dbReference type="PROSITE" id="PS50042">
    <property type="entry name" value="CNMP_BINDING_3"/>
    <property type="match status" value="1"/>
</dbReference>
<evidence type="ECO:0000256" key="16">
    <source>
        <dbReference type="ARBA" id="ARBA00023329"/>
    </source>
</evidence>
<feature type="compositionally biased region" description="Low complexity" evidence="19">
    <location>
        <begin position="1110"/>
        <end position="1122"/>
    </location>
</feature>
<dbReference type="Pfam" id="PF00027">
    <property type="entry name" value="cNMP_binding"/>
    <property type="match status" value="1"/>
</dbReference>
<evidence type="ECO:0000313" key="22">
    <source>
        <dbReference type="EMBL" id="KAK2712869.1"/>
    </source>
</evidence>
<gene>
    <name evidence="22" type="ORF">QYM36_011536</name>
</gene>
<sequence>TTHTNVGGRIMSFIGGACTDGLGMIVDDDLRNTIRTHHVIEQGQAKYLKKATKFYEALAMKASKNGHAVDIYTAALDQIGLLEMKSLPSLTGGNLVLADSFESSLFSESLKKVFARDEEGNCPMAFNAVMDVRVSKELRISGCIGPCVSMGVKHPSVADMEIGVGGTTQWKFCSLLPTTTPAIFFDIVPQAPTSAGGQGYIQFVTNYQHINGERRIRVTTIARSYLTSSDDPVIRDWFDQDAAAVLLARLSVFRLEREDAPDVMRWLDRNLIKICQKFSSFTTNQPESYLLPQSLEFFPQAVYHLRRSPFLQFFNNSPDETTFYRSILLREDTESGITMIQPYLLEYSSLTGKESTPVSLDATSLKKDTILLMDTFFHVLVYHGADVVYWKNQGFDQLPEYAHLKVFMEAPLEDATEIVSNRFPVPRYVVTEEGASQARFLLSKVNPSITHTQPNYQGEGRNNEIRPLEKDEIATISISEDVNVQPTNPKQHRTFSRIVSTVQSIEFFKNHRRRKFQSFRSNPDPFLGKFAHSSSEEKHDTGFKAFFIKNRCKGDLTIDPSKSDHYKWLAVVTIAVLYNYVFIIGRTVFWELQNLFPVLWIVLDYLCDVIYAIDLVVHMHEGYLEQGLLVKNPTLLRKNYLFSIDSKLDLLSILPTDFLYLFSESGLGYCSNAPCPVLIRSNRLLRIRRLLTFLDRTETHTNFPNIFRICKVITFLLIIIHWNACIYFGVSNAIGFGSDEWVVKDLVAENKTLSSQYIYAFFWSTLTLTTIGETPPPELEIEYIFTIVDLMIGVLIFATIVGNIGSMITNMNAARTEFQNKMDGIKQYMEFRKVSKELEDRVIKWFDYLWSNKQSLNEEEILGTLPDKLKAEIAIHVHLDTLKKVKIFQDCEPGLLTELVLKLKLQVFSPSDYICRKGDVGKEMYIVKRGKLEVVADDGRTVFATLGPGSVFGEISILNIAGNKTGNRRTANVRSVGYSDLFCLSKNDLWDALQEYPEGRKQLMERGRQLLLKDNLLDEEALRRAEVEQENMKEKFEKLETSLDYLQTRFARLLAEYTSSQQKMKQRISKIENVVEISDGILSPFTSQASPIGNLKLLCVPSRSGTPYPSSSTNSLDTSSTT</sequence>
<dbReference type="PROSITE" id="PS00888">
    <property type="entry name" value="CNMP_BINDING_1"/>
    <property type="match status" value="1"/>
</dbReference>
<dbReference type="GO" id="GO:0017071">
    <property type="term" value="C:intracellular cyclic nucleotide activated cation channel complex"/>
    <property type="evidence" value="ECO:0007669"/>
    <property type="project" value="TreeGrafter"/>
</dbReference>
<dbReference type="Pfam" id="PF00520">
    <property type="entry name" value="Ion_trans"/>
    <property type="match status" value="1"/>
</dbReference>
<dbReference type="InterPro" id="IPR006896">
    <property type="entry name" value="Sec23/24_trunk_dom"/>
</dbReference>
<dbReference type="SUPFAM" id="SSF81324">
    <property type="entry name" value="Voltage-gated potassium channels"/>
    <property type="match status" value="1"/>
</dbReference>
<dbReference type="CDD" id="cd00038">
    <property type="entry name" value="CAP_ED"/>
    <property type="match status" value="1"/>
</dbReference>
<dbReference type="Gene3D" id="1.10.287.70">
    <property type="match status" value="1"/>
</dbReference>
<dbReference type="GO" id="GO:0006886">
    <property type="term" value="P:intracellular protein transport"/>
    <property type="evidence" value="ECO:0007669"/>
    <property type="project" value="InterPro"/>
</dbReference>
<keyword evidence="23" id="KW-1185">Reference proteome</keyword>
<evidence type="ECO:0000256" key="11">
    <source>
        <dbReference type="ARBA" id="ARBA00023034"/>
    </source>
</evidence>
<keyword evidence="12" id="KW-0406">Ion transport</keyword>
<dbReference type="SUPFAM" id="SSF81995">
    <property type="entry name" value="beta-sandwich domain of Sec23/24"/>
    <property type="match status" value="1"/>
</dbReference>
<dbReference type="GO" id="GO:0030127">
    <property type="term" value="C:COPII vesicle coat"/>
    <property type="evidence" value="ECO:0007669"/>
    <property type="project" value="InterPro"/>
</dbReference>
<feature type="non-terminal residue" evidence="22">
    <location>
        <position position="1122"/>
    </location>
</feature>
<evidence type="ECO:0000256" key="1">
    <source>
        <dbReference type="ARBA" id="ARBA00004141"/>
    </source>
</evidence>
<dbReference type="EMBL" id="JAVRJZ010000015">
    <property type="protein sequence ID" value="KAK2712869.1"/>
    <property type="molecule type" value="Genomic_DNA"/>
</dbReference>
<keyword evidence="14" id="KW-1071">Ligand-gated ion channel</keyword>
<evidence type="ECO:0000256" key="10">
    <source>
        <dbReference type="ARBA" id="ARBA00022989"/>
    </source>
</evidence>
<keyword evidence="8" id="KW-0813">Transport</keyword>
<dbReference type="InterPro" id="IPR036180">
    <property type="entry name" value="Gelsolin-like_dom_sf"/>
</dbReference>
<dbReference type="PANTHER" id="PTHR45638">
    <property type="entry name" value="CYCLIC NUCLEOTIDE-GATED CATION CHANNEL SUBUNIT A"/>
    <property type="match status" value="1"/>
</dbReference>
<dbReference type="InterPro" id="IPR018488">
    <property type="entry name" value="cNMP-bd_CS"/>
</dbReference>
<feature type="coiled-coil region" evidence="18">
    <location>
        <begin position="1022"/>
        <end position="1049"/>
    </location>
</feature>
<comment type="function">
    <text evidence="17">Component of the coat protein complex II (COPII) which promotes the formation of transport vesicles from the endoplasmic reticulum (ER). The coat has two main functions, the physical deformation of the endoplasmic reticulum membrane into vesicles and the selection of cargo molecules.</text>
</comment>
<evidence type="ECO:0000256" key="3">
    <source>
        <dbReference type="ARBA" id="ARBA00004299"/>
    </source>
</evidence>
<dbReference type="GO" id="GO:0030553">
    <property type="term" value="F:cGMP binding"/>
    <property type="evidence" value="ECO:0007669"/>
    <property type="project" value="TreeGrafter"/>
</dbReference>
<keyword evidence="13 20" id="KW-0472">Membrane</keyword>
<dbReference type="GO" id="GO:0006888">
    <property type="term" value="P:endoplasmic reticulum to Golgi vesicle-mediated transport"/>
    <property type="evidence" value="ECO:0007669"/>
    <property type="project" value="InterPro"/>
</dbReference>
<keyword evidence="16" id="KW-0968">Cytoplasmic vesicle</keyword>
<dbReference type="Pfam" id="PF16526">
    <property type="entry name" value="CLZ"/>
    <property type="match status" value="1"/>
</dbReference>
<dbReference type="InterPro" id="IPR014710">
    <property type="entry name" value="RmlC-like_jellyroll"/>
</dbReference>
<dbReference type="Pfam" id="PF04811">
    <property type="entry name" value="Sec23_trunk"/>
    <property type="match status" value="1"/>
</dbReference>
<evidence type="ECO:0000256" key="5">
    <source>
        <dbReference type="ARBA" id="ARBA00009210"/>
    </source>
</evidence>
<dbReference type="GO" id="GO:0000139">
    <property type="term" value="C:Golgi membrane"/>
    <property type="evidence" value="ECO:0007669"/>
    <property type="project" value="UniProtKB-SubCell"/>
</dbReference>
<dbReference type="InterPro" id="IPR036465">
    <property type="entry name" value="vWFA_dom_sf"/>
</dbReference>
<dbReference type="InterPro" id="IPR012990">
    <property type="entry name" value="Beta-sandwich_Sec23_24"/>
</dbReference>
<keyword evidence="11" id="KW-0333">Golgi apparatus</keyword>
<feature type="region of interest" description="Disordered" evidence="19">
    <location>
        <begin position="1103"/>
        <end position="1122"/>
    </location>
</feature>
<dbReference type="InterPro" id="IPR029006">
    <property type="entry name" value="ADF-H/Gelsolin-like_dom_sf"/>
</dbReference>
<dbReference type="SUPFAM" id="SSF82754">
    <property type="entry name" value="C-terminal, gelsolin-like domain of Sec23/24"/>
    <property type="match status" value="1"/>
</dbReference>
<dbReference type="PROSITE" id="PS00889">
    <property type="entry name" value="CNMP_BINDING_2"/>
    <property type="match status" value="1"/>
</dbReference>
<dbReference type="Gene3D" id="1.20.5.300">
    <property type="match status" value="1"/>
</dbReference>
<dbReference type="InterPro" id="IPR036175">
    <property type="entry name" value="Sec23/24_helical_dom_sf"/>
</dbReference>
<dbReference type="Gene3D" id="2.60.120.10">
    <property type="entry name" value="Jelly Rolls"/>
    <property type="match status" value="1"/>
</dbReference>
<evidence type="ECO:0000256" key="8">
    <source>
        <dbReference type="ARBA" id="ARBA00022448"/>
    </source>
</evidence>
<organism evidence="22 23">
    <name type="scientific">Artemia franciscana</name>
    <name type="common">Brine shrimp</name>
    <name type="synonym">Artemia sanfranciscana</name>
    <dbReference type="NCBI Taxonomy" id="6661"/>
    <lineage>
        <taxon>Eukaryota</taxon>
        <taxon>Metazoa</taxon>
        <taxon>Ecdysozoa</taxon>
        <taxon>Arthropoda</taxon>
        <taxon>Crustacea</taxon>
        <taxon>Branchiopoda</taxon>
        <taxon>Anostraca</taxon>
        <taxon>Artemiidae</taxon>
        <taxon>Artemia</taxon>
    </lineage>
</organism>
<evidence type="ECO:0000256" key="15">
    <source>
        <dbReference type="ARBA" id="ARBA00023303"/>
    </source>
</evidence>
<evidence type="ECO:0000256" key="9">
    <source>
        <dbReference type="ARBA" id="ARBA00022692"/>
    </source>
</evidence>
<dbReference type="GO" id="GO:0044877">
    <property type="term" value="F:protein-containing complex binding"/>
    <property type="evidence" value="ECO:0007669"/>
    <property type="project" value="TreeGrafter"/>
</dbReference>
<feature type="transmembrane region" description="Helical" evidence="20">
    <location>
        <begin position="566"/>
        <end position="583"/>
    </location>
</feature>
<feature type="domain" description="Cyclic nucleotide-binding" evidence="21">
    <location>
        <begin position="887"/>
        <end position="1005"/>
    </location>
</feature>
<feature type="transmembrane region" description="Helical" evidence="20">
    <location>
        <begin position="783"/>
        <end position="805"/>
    </location>
</feature>
<dbReference type="Gene3D" id="1.20.120.730">
    <property type="entry name" value="Sec23/Sec24 helical domain"/>
    <property type="match status" value="1"/>
</dbReference>
<dbReference type="FunFam" id="1.10.287.630:FF:000001">
    <property type="entry name" value="Cyclic nucleotide-gated channel alpha 3"/>
    <property type="match status" value="1"/>
</dbReference>
<evidence type="ECO:0000256" key="2">
    <source>
        <dbReference type="ARBA" id="ARBA00004255"/>
    </source>
</evidence>
<dbReference type="InterPro" id="IPR018490">
    <property type="entry name" value="cNMP-bd_dom_sf"/>
</dbReference>
<proteinExistence type="inferred from homology"/>
<dbReference type="AlphaFoldDB" id="A0AA88HSJ9"/>
<dbReference type="InterPro" id="IPR006900">
    <property type="entry name" value="Sec23/24_helical_dom"/>
</dbReference>
<accession>A0AA88HSJ9</accession>
<evidence type="ECO:0000313" key="23">
    <source>
        <dbReference type="Proteomes" id="UP001187531"/>
    </source>
</evidence>
<name>A0AA88HSJ9_ARTSF</name>
<comment type="subcellular location">
    <subcellularLocation>
        <location evidence="3">Cytoplasmic vesicle</location>
        <location evidence="3">COPII-coated vesicle membrane</location>
        <topology evidence="3">Peripheral membrane protein</topology>
        <orientation evidence="3">Cytoplasmic side</orientation>
    </subcellularLocation>
    <subcellularLocation>
        <location evidence="4">Endoplasmic reticulum membrane</location>
        <topology evidence="4">Peripheral membrane protein</topology>
        <orientation evidence="4">Cytoplasmic side</orientation>
    </subcellularLocation>
    <subcellularLocation>
        <location evidence="2">Golgi apparatus membrane</location>
        <topology evidence="2">Peripheral membrane protein</topology>
        <orientation evidence="2">Cytoplasmic side</orientation>
    </subcellularLocation>
    <subcellularLocation>
        <location evidence="1">Membrane</location>
        <topology evidence="1">Multi-pass membrane protein</topology>
    </subcellularLocation>
</comment>
<comment type="caution">
    <text evidence="22">The sequence shown here is derived from an EMBL/GenBank/DDBJ whole genome shotgun (WGS) entry which is preliminary data.</text>
</comment>
<dbReference type="Pfam" id="PF04815">
    <property type="entry name" value="Sec23_helical"/>
    <property type="match status" value="1"/>
</dbReference>